<reference evidence="11 12" key="1">
    <citation type="journal article" date="2014" name="J. Microbiol.">
        <title>Diaminobutyricibacter tongyongensis gen. nov., sp. nov. and Homoserinibacter gongjuensis gen. nov., sp. nov. belong to the family Microbacteriaceae.</title>
        <authorList>
            <person name="Kim S.J."/>
            <person name="Ahn J.H."/>
            <person name="Weon H.Y."/>
            <person name="Hamada M."/>
            <person name="Suzuki K."/>
            <person name="Kwon S.W."/>
        </authorList>
    </citation>
    <scope>NUCLEOTIDE SEQUENCE [LARGE SCALE GENOMIC DNA]</scope>
    <source>
        <strain evidence="11 12">NBRC 108724</strain>
    </source>
</reference>
<comment type="function">
    <text evidence="6">Catalyzes the glycosylation of 4,4'-diaponeurosporenoate, i.e. the esterification of glucose at the C1'' position with the carboxyl group of 4,4'-diaponeurosporenic acid, to form glycosyl-4,4'-diaponeurosporenoate. This is a step in the biosynthesis of staphyloxanthin, an orange pigment present in most staphylococci strains.</text>
</comment>
<evidence type="ECO:0000256" key="6">
    <source>
        <dbReference type="ARBA" id="ARBA00037281"/>
    </source>
</evidence>
<keyword evidence="2" id="KW-1003">Cell membrane</keyword>
<comment type="similarity">
    <text evidence="8">Belongs to the glycosyltransferase 2 family. CrtQ subfamily.</text>
</comment>
<dbReference type="InterPro" id="IPR001173">
    <property type="entry name" value="Glyco_trans_2-like"/>
</dbReference>
<organism evidence="11 12">
    <name type="scientific">Leifsonia tongyongensis</name>
    <dbReference type="NCBI Taxonomy" id="1268043"/>
    <lineage>
        <taxon>Bacteria</taxon>
        <taxon>Bacillati</taxon>
        <taxon>Actinomycetota</taxon>
        <taxon>Actinomycetes</taxon>
        <taxon>Micrococcales</taxon>
        <taxon>Microbacteriaceae</taxon>
        <taxon>Leifsonia</taxon>
    </lineage>
</organism>
<dbReference type="PANTHER" id="PTHR43646">
    <property type="entry name" value="GLYCOSYLTRANSFERASE"/>
    <property type="match status" value="1"/>
</dbReference>
<evidence type="ECO:0000256" key="7">
    <source>
        <dbReference type="ARBA" id="ARBA00037904"/>
    </source>
</evidence>
<sequence>MTATIERIVVVVPARDEAGTLSRCLESVQDAVDRAGLPATVVLVLDSCTDSSAEIAATFPEVRVTTTDFANVGRSRAWGVTHARVPAEADPDAVWLATTDADSVVPVGWLTEHLRAAEEGAHAFVGAVVPVLHELDPERRRVWMRTHPPGATVGHVHGANLGLRLSAYTAIGGFTFLETGEDVDIVGRLRERQVRIAASDAHPVVTSSRLTGRVHDGYAQYLAGLAPTAS</sequence>
<feature type="domain" description="Glycosyltransferase 2-like" evidence="10">
    <location>
        <begin position="10"/>
        <end position="142"/>
    </location>
</feature>
<dbReference type="RefSeq" id="WP_163288653.1">
    <property type="nucleotide sequence ID" value="NZ_JAAGWY010000001.1"/>
</dbReference>
<dbReference type="Pfam" id="PF00535">
    <property type="entry name" value="Glycos_transf_2"/>
    <property type="match status" value="1"/>
</dbReference>
<evidence type="ECO:0000256" key="5">
    <source>
        <dbReference type="ARBA" id="ARBA00023136"/>
    </source>
</evidence>
<evidence type="ECO:0000256" key="4">
    <source>
        <dbReference type="ARBA" id="ARBA00022679"/>
    </source>
</evidence>
<dbReference type="SUPFAM" id="SSF53448">
    <property type="entry name" value="Nucleotide-diphospho-sugar transferases"/>
    <property type="match status" value="1"/>
</dbReference>
<evidence type="ECO:0000259" key="10">
    <source>
        <dbReference type="Pfam" id="PF00535"/>
    </source>
</evidence>
<evidence type="ECO:0000256" key="9">
    <source>
        <dbReference type="ARBA" id="ARBA00040345"/>
    </source>
</evidence>
<keyword evidence="5" id="KW-0472">Membrane</keyword>
<keyword evidence="3" id="KW-0328">Glycosyltransferase</keyword>
<dbReference type="Gene3D" id="3.90.550.10">
    <property type="entry name" value="Spore Coat Polysaccharide Biosynthesis Protein SpsA, Chain A"/>
    <property type="match status" value="1"/>
</dbReference>
<evidence type="ECO:0000256" key="1">
    <source>
        <dbReference type="ARBA" id="ARBA00004236"/>
    </source>
</evidence>
<name>A0A6L9XVJ9_9MICO</name>
<keyword evidence="4 11" id="KW-0808">Transferase</keyword>
<gene>
    <name evidence="11" type="ORF">G3T36_06105</name>
</gene>
<protein>
    <recommendedName>
        <fullName evidence="9">4,4'-diaponeurosporenoate glycosyltransferase</fullName>
    </recommendedName>
</protein>
<comment type="pathway">
    <text evidence="7">Carotenoid biosynthesis; staphyloxanthin biosynthesis; staphyloxanthin from farnesyl diphosphate: step 4/5.</text>
</comment>
<accession>A0A6L9XVJ9</accession>
<dbReference type="GO" id="GO:0005886">
    <property type="term" value="C:plasma membrane"/>
    <property type="evidence" value="ECO:0007669"/>
    <property type="project" value="UniProtKB-SubCell"/>
</dbReference>
<dbReference type="PANTHER" id="PTHR43646:SF2">
    <property type="entry name" value="GLYCOSYLTRANSFERASE 2-LIKE DOMAIN-CONTAINING PROTEIN"/>
    <property type="match status" value="1"/>
</dbReference>
<evidence type="ECO:0000256" key="2">
    <source>
        <dbReference type="ARBA" id="ARBA00022475"/>
    </source>
</evidence>
<dbReference type="InterPro" id="IPR029044">
    <property type="entry name" value="Nucleotide-diphossugar_trans"/>
</dbReference>
<evidence type="ECO:0000313" key="11">
    <source>
        <dbReference type="EMBL" id="NEN05439.1"/>
    </source>
</evidence>
<comment type="caution">
    <text evidence="11">The sequence shown here is derived from an EMBL/GenBank/DDBJ whole genome shotgun (WGS) entry which is preliminary data.</text>
</comment>
<dbReference type="EMBL" id="JAAGWY010000001">
    <property type="protein sequence ID" value="NEN05439.1"/>
    <property type="molecule type" value="Genomic_DNA"/>
</dbReference>
<dbReference type="Proteomes" id="UP000474967">
    <property type="component" value="Unassembled WGS sequence"/>
</dbReference>
<keyword evidence="12" id="KW-1185">Reference proteome</keyword>
<dbReference type="AlphaFoldDB" id="A0A6L9XVJ9"/>
<proteinExistence type="inferred from homology"/>
<comment type="subcellular location">
    <subcellularLocation>
        <location evidence="1">Cell membrane</location>
    </subcellularLocation>
</comment>
<evidence type="ECO:0000256" key="3">
    <source>
        <dbReference type="ARBA" id="ARBA00022676"/>
    </source>
</evidence>
<evidence type="ECO:0000256" key="8">
    <source>
        <dbReference type="ARBA" id="ARBA00038120"/>
    </source>
</evidence>
<evidence type="ECO:0000313" key="12">
    <source>
        <dbReference type="Proteomes" id="UP000474967"/>
    </source>
</evidence>
<dbReference type="GO" id="GO:0016757">
    <property type="term" value="F:glycosyltransferase activity"/>
    <property type="evidence" value="ECO:0007669"/>
    <property type="project" value="UniProtKB-KW"/>
</dbReference>